<evidence type="ECO:0000313" key="2">
    <source>
        <dbReference type="Proteomes" id="UP001162992"/>
    </source>
</evidence>
<dbReference type="EMBL" id="CM055101">
    <property type="protein sequence ID" value="KAJ7540407.1"/>
    <property type="molecule type" value="Genomic_DNA"/>
</dbReference>
<dbReference type="Proteomes" id="UP001162992">
    <property type="component" value="Chromosome 10"/>
</dbReference>
<sequence length="232" mass="25951">MADFVQLTCLPDGVYLLTFKGDGEHRLNPSSMAAIQSALDEVENDKSSRCLITTNEGKFYSNGLDFAFIRRDMMELLFDALHRLLERFLHFPIPTMAAINGHAVAAGCMLALAHDYRFMRSDKGYIFLNEVEIKLPFSPGMNALIRSKLPVHTYHKAVLSGQRYGGKEAERSGFVDAALPDASSTQEEAIRQASALVMKNLDRATYKAMKEVMFKQEIKELLFGGFGELSKL</sequence>
<protein>
    <submittedName>
        <fullName evidence="1">Uncharacterized protein</fullName>
    </submittedName>
</protein>
<accession>A0ACC2CFF0</accession>
<comment type="caution">
    <text evidence="1">The sequence shown here is derived from an EMBL/GenBank/DDBJ whole genome shotgun (WGS) entry which is preliminary data.</text>
</comment>
<keyword evidence="2" id="KW-1185">Reference proteome</keyword>
<proteinExistence type="predicted"/>
<evidence type="ECO:0000313" key="1">
    <source>
        <dbReference type="EMBL" id="KAJ7540407.1"/>
    </source>
</evidence>
<organism evidence="1 2">
    <name type="scientific">Diphasiastrum complanatum</name>
    <name type="common">Issler's clubmoss</name>
    <name type="synonym">Lycopodium complanatum</name>
    <dbReference type="NCBI Taxonomy" id="34168"/>
    <lineage>
        <taxon>Eukaryota</taxon>
        <taxon>Viridiplantae</taxon>
        <taxon>Streptophyta</taxon>
        <taxon>Embryophyta</taxon>
        <taxon>Tracheophyta</taxon>
        <taxon>Lycopodiopsida</taxon>
        <taxon>Lycopodiales</taxon>
        <taxon>Lycopodiaceae</taxon>
        <taxon>Lycopodioideae</taxon>
        <taxon>Diphasiastrum</taxon>
    </lineage>
</organism>
<name>A0ACC2CFF0_DIPCM</name>
<reference evidence="2" key="1">
    <citation type="journal article" date="2024" name="Proc. Natl. Acad. Sci. U.S.A.">
        <title>Extraordinary preservation of gene collinearity over three hundred million years revealed in homosporous lycophytes.</title>
        <authorList>
            <person name="Li C."/>
            <person name="Wickell D."/>
            <person name="Kuo L.Y."/>
            <person name="Chen X."/>
            <person name="Nie B."/>
            <person name="Liao X."/>
            <person name="Peng D."/>
            <person name="Ji J."/>
            <person name="Jenkins J."/>
            <person name="Williams M."/>
            <person name="Shu S."/>
            <person name="Plott C."/>
            <person name="Barry K."/>
            <person name="Rajasekar S."/>
            <person name="Grimwood J."/>
            <person name="Han X."/>
            <person name="Sun S."/>
            <person name="Hou Z."/>
            <person name="He W."/>
            <person name="Dai G."/>
            <person name="Sun C."/>
            <person name="Schmutz J."/>
            <person name="Leebens-Mack J.H."/>
            <person name="Li F.W."/>
            <person name="Wang L."/>
        </authorList>
    </citation>
    <scope>NUCLEOTIDE SEQUENCE [LARGE SCALE GENOMIC DNA]</scope>
    <source>
        <strain evidence="2">cv. PW_Plant_1</strain>
    </source>
</reference>
<gene>
    <name evidence="1" type="ORF">O6H91_10G013400</name>
</gene>